<evidence type="ECO:0000256" key="9">
    <source>
        <dbReference type="ARBA" id="ARBA00023125"/>
    </source>
</evidence>
<evidence type="ECO:0000256" key="12">
    <source>
        <dbReference type="NCBIfam" id="TIGR00416"/>
    </source>
</evidence>
<keyword evidence="9 11" id="KW-0238">DNA-binding</keyword>
<keyword evidence="3 11" id="KW-0227">DNA damage</keyword>
<dbReference type="InterPro" id="IPR041166">
    <property type="entry name" value="Rubredoxin_2"/>
</dbReference>
<dbReference type="PANTHER" id="PTHR32472">
    <property type="entry name" value="DNA REPAIR PROTEIN RADA"/>
    <property type="match status" value="1"/>
</dbReference>
<reference evidence="15 16" key="1">
    <citation type="submission" date="2018-06" db="EMBL/GenBank/DDBJ databases">
        <authorList>
            <consortium name="Pathogen Informatics"/>
            <person name="Doyle S."/>
        </authorList>
    </citation>
    <scope>NUCLEOTIDE SEQUENCE [LARGE SCALE GENOMIC DNA]</scope>
    <source>
        <strain evidence="15 16">NCTC13067</strain>
    </source>
</reference>
<dbReference type="PROSITE" id="PS50162">
    <property type="entry name" value="RECA_2"/>
    <property type="match status" value="1"/>
</dbReference>
<comment type="similarity">
    <text evidence="11 13">Belongs to the RecA family. RadA subfamily.</text>
</comment>
<dbReference type="Pfam" id="PF18073">
    <property type="entry name" value="Zn_ribbon_LapB"/>
    <property type="match status" value="1"/>
</dbReference>
<dbReference type="GO" id="GO:0008270">
    <property type="term" value="F:zinc ion binding"/>
    <property type="evidence" value="ECO:0007669"/>
    <property type="project" value="UniProtKB-KW"/>
</dbReference>
<evidence type="ECO:0000256" key="3">
    <source>
        <dbReference type="ARBA" id="ARBA00022763"/>
    </source>
</evidence>
<evidence type="ECO:0000313" key="15">
    <source>
        <dbReference type="EMBL" id="SUB87222.1"/>
    </source>
</evidence>
<proteinExistence type="inferred from homology"/>
<dbReference type="GO" id="GO:0000725">
    <property type="term" value="P:recombinational repair"/>
    <property type="evidence" value="ECO:0007669"/>
    <property type="project" value="UniProtKB-UniRule"/>
</dbReference>
<feature type="region of interest" description="Lon-protease-like" evidence="11">
    <location>
        <begin position="363"/>
        <end position="466"/>
    </location>
</feature>
<keyword evidence="1 11" id="KW-0479">Metal-binding</keyword>
<dbReference type="NCBIfam" id="TIGR00416">
    <property type="entry name" value="sms"/>
    <property type="match status" value="1"/>
</dbReference>
<dbReference type="SUPFAM" id="SSF52540">
    <property type="entry name" value="P-loop containing nucleoside triphosphate hydrolases"/>
    <property type="match status" value="1"/>
</dbReference>
<dbReference type="Proteomes" id="UP000255469">
    <property type="component" value="Unassembled WGS sequence"/>
</dbReference>
<evidence type="ECO:0000256" key="8">
    <source>
        <dbReference type="ARBA" id="ARBA00023016"/>
    </source>
</evidence>
<evidence type="ECO:0000256" key="7">
    <source>
        <dbReference type="ARBA" id="ARBA00022840"/>
    </source>
</evidence>
<dbReference type="InterPro" id="IPR003593">
    <property type="entry name" value="AAA+_ATPase"/>
</dbReference>
<dbReference type="InterPro" id="IPR020568">
    <property type="entry name" value="Ribosomal_Su5_D2-typ_SF"/>
</dbReference>
<evidence type="ECO:0000256" key="1">
    <source>
        <dbReference type="ARBA" id="ARBA00022723"/>
    </source>
</evidence>
<dbReference type="PANTHER" id="PTHR32472:SF10">
    <property type="entry name" value="DNA REPAIR PROTEIN RADA-LIKE PROTEIN"/>
    <property type="match status" value="1"/>
</dbReference>
<dbReference type="InterPro" id="IPR027417">
    <property type="entry name" value="P-loop_NTPase"/>
</dbReference>
<dbReference type="GO" id="GO:0016787">
    <property type="term" value="F:hydrolase activity"/>
    <property type="evidence" value="ECO:0007669"/>
    <property type="project" value="UniProtKB-KW"/>
</dbReference>
<dbReference type="GO" id="GO:0005829">
    <property type="term" value="C:cytosol"/>
    <property type="evidence" value="ECO:0007669"/>
    <property type="project" value="TreeGrafter"/>
</dbReference>
<dbReference type="RefSeq" id="WP_025068096.1">
    <property type="nucleotide sequence ID" value="NZ_UGTM01000001.1"/>
</dbReference>
<dbReference type="GO" id="GO:0140664">
    <property type="term" value="F:ATP-dependent DNA damage sensor activity"/>
    <property type="evidence" value="ECO:0007669"/>
    <property type="project" value="InterPro"/>
</dbReference>
<dbReference type="HAMAP" id="MF_01498">
    <property type="entry name" value="RadA_bact"/>
    <property type="match status" value="1"/>
</dbReference>
<keyword evidence="4 13" id="KW-0863">Zinc-finger</keyword>
<evidence type="ECO:0000256" key="4">
    <source>
        <dbReference type="ARBA" id="ARBA00022771"/>
    </source>
</evidence>
<dbReference type="FunFam" id="3.40.50.300:FF:000050">
    <property type="entry name" value="DNA repair protein RadA"/>
    <property type="match status" value="1"/>
</dbReference>
<dbReference type="InterPro" id="IPR020588">
    <property type="entry name" value="RecA_ATP-bd"/>
</dbReference>
<dbReference type="AlphaFoldDB" id="A0A379E4J0"/>
<evidence type="ECO:0000256" key="13">
    <source>
        <dbReference type="RuleBase" id="RU003555"/>
    </source>
</evidence>
<evidence type="ECO:0000256" key="10">
    <source>
        <dbReference type="ARBA" id="ARBA00023204"/>
    </source>
</evidence>
<evidence type="ECO:0000256" key="11">
    <source>
        <dbReference type="HAMAP-Rule" id="MF_01498"/>
    </source>
</evidence>
<dbReference type="CDD" id="cd01121">
    <property type="entry name" value="RadA_SMS_N"/>
    <property type="match status" value="1"/>
</dbReference>
<organism evidence="15 16">
    <name type="scientific">Prevotella denticola</name>
    <dbReference type="NCBI Taxonomy" id="28129"/>
    <lineage>
        <taxon>Bacteria</taxon>
        <taxon>Pseudomonadati</taxon>
        <taxon>Bacteroidota</taxon>
        <taxon>Bacteroidia</taxon>
        <taxon>Bacteroidales</taxon>
        <taxon>Prevotellaceae</taxon>
        <taxon>Prevotella</taxon>
    </lineage>
</organism>
<feature type="short sequence motif" description="RadA KNRFG motif" evidence="11">
    <location>
        <begin position="264"/>
        <end position="268"/>
    </location>
</feature>
<dbReference type="InterPro" id="IPR014721">
    <property type="entry name" value="Ribsml_uS5_D2-typ_fold_subgr"/>
</dbReference>
<evidence type="ECO:0000259" key="14">
    <source>
        <dbReference type="PROSITE" id="PS50162"/>
    </source>
</evidence>
<keyword evidence="2 11" id="KW-0547">Nucleotide-binding</keyword>
<dbReference type="Gene3D" id="3.30.230.10">
    <property type="match status" value="1"/>
</dbReference>
<evidence type="ECO:0000256" key="5">
    <source>
        <dbReference type="ARBA" id="ARBA00022801"/>
    </source>
</evidence>
<dbReference type="GO" id="GO:0005524">
    <property type="term" value="F:ATP binding"/>
    <property type="evidence" value="ECO:0007669"/>
    <property type="project" value="UniProtKB-UniRule"/>
</dbReference>
<dbReference type="GO" id="GO:0003684">
    <property type="term" value="F:damaged DNA binding"/>
    <property type="evidence" value="ECO:0007669"/>
    <property type="project" value="InterPro"/>
</dbReference>
<keyword evidence="6 13" id="KW-0862">Zinc</keyword>
<sequence>MAKDKIAYVCSNCGQESAKWIGKCPNCGQWNTFKEIRIAADTGSQAARHAATTLRNAASGEAVSALANKPQRLRDVSSHDEPRIDMHDGELNRVLGGGLVPGSIILLGGEPGIGKSTLTLQTILHMAQHVLYVSGEESPHQIKMRAVRITKDIAENVIILSETSLERIFEHIRDVQPELVVIDSIQTISTEDVDSSPGSITQVRECASALLRFAKTSGVPVILIGHINKEGSIAGPKILEHIVDTVIQFEGDQHYMYRILRSIKNRFGSTSELGIYEMEQQGLRQVSNPSELLLTEDHDGLSGVAISSTIEGVRPFLVETQALVSSAAYGTPQRSATGFDQRRLNMLLAVLEKRVGFKLMQKDVFLNIAGGLRVTDMAMDLSVIAAVLSSNVDTPIEQGWCMCGEVGLSGEVRPVSRIEQRIAEAEKLGFSHIILPKYNLSGLAGKYSIQLHPVRKVEEALRNLFG</sequence>
<dbReference type="SUPFAM" id="SSF54211">
    <property type="entry name" value="Ribosomal protein S5 domain 2-like"/>
    <property type="match status" value="1"/>
</dbReference>
<feature type="domain" description="RecA family profile 1" evidence="14">
    <location>
        <begin position="80"/>
        <end position="227"/>
    </location>
</feature>
<dbReference type="Gene3D" id="3.40.50.300">
    <property type="entry name" value="P-loop containing nucleotide triphosphate hydrolases"/>
    <property type="match status" value="1"/>
</dbReference>
<dbReference type="Pfam" id="PF13541">
    <property type="entry name" value="ChlI"/>
    <property type="match status" value="1"/>
</dbReference>
<evidence type="ECO:0000313" key="16">
    <source>
        <dbReference type="Proteomes" id="UP000255469"/>
    </source>
</evidence>
<gene>
    <name evidence="11" type="primary">radA</name>
    <name evidence="15" type="ORF">NCTC13067_00887</name>
</gene>
<dbReference type="SMART" id="SM00382">
    <property type="entry name" value="AAA"/>
    <property type="match status" value="1"/>
</dbReference>
<evidence type="ECO:0000256" key="6">
    <source>
        <dbReference type="ARBA" id="ARBA00022833"/>
    </source>
</evidence>
<name>A0A379E4J0_9BACT</name>
<evidence type="ECO:0000256" key="2">
    <source>
        <dbReference type="ARBA" id="ARBA00022741"/>
    </source>
</evidence>
<dbReference type="Pfam" id="PF13481">
    <property type="entry name" value="AAA_25"/>
    <property type="match status" value="1"/>
</dbReference>
<dbReference type="FunFam" id="3.30.230.10:FF:000049">
    <property type="entry name" value="DNA repair protein RadA"/>
    <property type="match status" value="1"/>
</dbReference>
<dbReference type="InterPro" id="IPR004504">
    <property type="entry name" value="DNA_repair_RadA"/>
</dbReference>
<comment type="function">
    <text evidence="13">DNA-dependent ATPase involved in processing of recombination intermediates, plays a role in repairing DNA breaks. Stimulates the branch migration of RecA-mediated strand transfer reactions, allowing the 3' invading strand to extend heteroduplex DNA faster. Binds ssDNA in the presence of ADP but not other nucleotides, has ATPase activity that is stimulated by ssDNA and various branched DNA structures, but inhibited by SSB. Does not have RecA's homology-searching function.</text>
</comment>
<dbReference type="PRINTS" id="PR01874">
    <property type="entry name" value="DNAREPAIRADA"/>
</dbReference>
<comment type="function">
    <text evidence="11">Plays a role in repairing double-strand DNA breaks, probably involving stabilizing or processing branched DNA or blocked replication forks.</text>
</comment>
<dbReference type="EMBL" id="UGTM01000001">
    <property type="protein sequence ID" value="SUB87222.1"/>
    <property type="molecule type" value="Genomic_DNA"/>
</dbReference>
<protein>
    <recommendedName>
        <fullName evidence="11 12">DNA repair protein RadA</fullName>
    </recommendedName>
</protein>
<keyword evidence="5" id="KW-0378">Hydrolase</keyword>
<feature type="binding site" evidence="11">
    <location>
        <begin position="109"/>
        <end position="116"/>
    </location>
    <ligand>
        <name>ATP</name>
        <dbReference type="ChEBI" id="CHEBI:30616"/>
    </ligand>
</feature>
<keyword evidence="7 11" id="KW-0067">ATP-binding</keyword>
<comment type="domain">
    <text evidence="11">The middle region has homology to RecA with ATPase motifs including the RadA KNRFG motif, while the C-terminus is homologous to Lon protease.</text>
</comment>
<accession>A0A379E4J0</accession>
<keyword evidence="10 11" id="KW-0234">DNA repair</keyword>
<keyword evidence="8 11" id="KW-0346">Stress response</keyword>